<dbReference type="AlphaFoldDB" id="A0A1C7M1S7"/>
<reference evidence="2 3" key="1">
    <citation type="submission" date="2016-03" db="EMBL/GenBank/DDBJ databases">
        <title>Whole genome sequencing of Grifola frondosa 9006-11.</title>
        <authorList>
            <person name="Min B."/>
            <person name="Park H."/>
            <person name="Kim J.-G."/>
            <person name="Cho H."/>
            <person name="Oh Y.-L."/>
            <person name="Kong W.-S."/>
            <person name="Choi I.-G."/>
        </authorList>
    </citation>
    <scope>NUCLEOTIDE SEQUENCE [LARGE SCALE GENOMIC DNA]</scope>
    <source>
        <strain evidence="2 3">9006-11</strain>
    </source>
</reference>
<name>A0A1C7M1S7_GRIFR</name>
<keyword evidence="3" id="KW-1185">Reference proteome</keyword>
<dbReference type="Proteomes" id="UP000092993">
    <property type="component" value="Unassembled WGS sequence"/>
</dbReference>
<sequence>MAQRAERNASKPRGDQEDAPVQLADEREPKDHPEASVSNGEFGRVRSKRFADESKADRENIEDGKTRDGDANWNVLADADEEEDFTGPRWQDSDEEEEEDHDYPDEDRDDMSEDEDDETRDWPEWF</sequence>
<proteinExistence type="predicted"/>
<evidence type="ECO:0000313" key="2">
    <source>
        <dbReference type="EMBL" id="OBZ70933.1"/>
    </source>
</evidence>
<dbReference type="EMBL" id="LUGG01000013">
    <property type="protein sequence ID" value="OBZ70933.1"/>
    <property type="molecule type" value="Genomic_DNA"/>
</dbReference>
<organism evidence="2 3">
    <name type="scientific">Grifola frondosa</name>
    <name type="common">Maitake</name>
    <name type="synonym">Polyporus frondosus</name>
    <dbReference type="NCBI Taxonomy" id="5627"/>
    <lineage>
        <taxon>Eukaryota</taxon>
        <taxon>Fungi</taxon>
        <taxon>Dikarya</taxon>
        <taxon>Basidiomycota</taxon>
        <taxon>Agaricomycotina</taxon>
        <taxon>Agaricomycetes</taxon>
        <taxon>Polyporales</taxon>
        <taxon>Grifolaceae</taxon>
        <taxon>Grifola</taxon>
    </lineage>
</organism>
<evidence type="ECO:0000256" key="1">
    <source>
        <dbReference type="SAM" id="MobiDB-lite"/>
    </source>
</evidence>
<feature type="compositionally biased region" description="Basic and acidic residues" evidence="1">
    <location>
        <begin position="1"/>
        <end position="16"/>
    </location>
</feature>
<feature type="compositionally biased region" description="Basic and acidic residues" evidence="1">
    <location>
        <begin position="24"/>
        <end position="34"/>
    </location>
</feature>
<feature type="compositionally biased region" description="Acidic residues" evidence="1">
    <location>
        <begin position="93"/>
        <end position="119"/>
    </location>
</feature>
<feature type="region of interest" description="Disordered" evidence="1">
    <location>
        <begin position="1"/>
        <end position="126"/>
    </location>
</feature>
<feature type="compositionally biased region" description="Basic and acidic residues" evidence="1">
    <location>
        <begin position="49"/>
        <end position="70"/>
    </location>
</feature>
<accession>A0A1C7M1S7</accession>
<gene>
    <name evidence="2" type="ORF">A0H81_09349</name>
</gene>
<comment type="caution">
    <text evidence="2">The sequence shown here is derived from an EMBL/GenBank/DDBJ whole genome shotgun (WGS) entry which is preliminary data.</text>
</comment>
<protein>
    <submittedName>
        <fullName evidence="2">Uncharacterized protein</fullName>
    </submittedName>
</protein>
<evidence type="ECO:0000313" key="3">
    <source>
        <dbReference type="Proteomes" id="UP000092993"/>
    </source>
</evidence>